<gene>
    <name evidence="1" type="ORF">C8J25_107268</name>
</gene>
<protein>
    <submittedName>
        <fullName evidence="1">Uncharacterized protein</fullName>
    </submittedName>
</protein>
<dbReference type="Proteomes" id="UP000244013">
    <property type="component" value="Unassembled WGS sequence"/>
</dbReference>
<comment type="caution">
    <text evidence="1">The sequence shown here is derived from an EMBL/GenBank/DDBJ whole genome shotgun (WGS) entry which is preliminary data.</text>
</comment>
<organism evidence="1 2">
    <name type="scientific">Sphingomonas faeni</name>
    <dbReference type="NCBI Taxonomy" id="185950"/>
    <lineage>
        <taxon>Bacteria</taxon>
        <taxon>Pseudomonadati</taxon>
        <taxon>Pseudomonadota</taxon>
        <taxon>Alphaproteobacteria</taxon>
        <taxon>Sphingomonadales</taxon>
        <taxon>Sphingomonadaceae</taxon>
        <taxon>Sphingomonas</taxon>
    </lineage>
</organism>
<proteinExistence type="predicted"/>
<name>A0A2T5U230_9SPHN</name>
<dbReference type="AlphaFoldDB" id="A0A2T5U230"/>
<evidence type="ECO:0000313" key="2">
    <source>
        <dbReference type="Proteomes" id="UP000244013"/>
    </source>
</evidence>
<reference evidence="1 2" key="1">
    <citation type="submission" date="2018-04" db="EMBL/GenBank/DDBJ databases">
        <title>Genomic Encyclopedia of Type Strains, Phase III (KMG-III): the genomes of soil and plant-associated and newly described type strains.</title>
        <authorList>
            <person name="Whitman W."/>
        </authorList>
    </citation>
    <scope>NUCLEOTIDE SEQUENCE [LARGE SCALE GENOMIC DNA]</scope>
    <source>
        <strain evidence="1 2">MA-olki</strain>
    </source>
</reference>
<dbReference type="RefSeq" id="WP_107954995.1">
    <property type="nucleotide sequence ID" value="NZ_QAYE01000007.1"/>
</dbReference>
<dbReference type="EMBL" id="QAYE01000007">
    <property type="protein sequence ID" value="PTW45583.1"/>
    <property type="molecule type" value="Genomic_DNA"/>
</dbReference>
<accession>A0A2T5U230</accession>
<sequence length="72" mass="7819">MKYLNLLKEKAKAALQWSGDEAHRRAVSGVIASGFAFYAGHELDSAFVDGVLLIVIPALLSMWSSRTPNIDA</sequence>
<dbReference type="GeneID" id="91006896"/>
<evidence type="ECO:0000313" key="1">
    <source>
        <dbReference type="EMBL" id="PTW45583.1"/>
    </source>
</evidence>